<feature type="transmembrane region" description="Helical" evidence="7">
    <location>
        <begin position="20"/>
        <end position="37"/>
    </location>
</feature>
<dbReference type="Pfam" id="PF00632">
    <property type="entry name" value="HECT"/>
    <property type="match status" value="1"/>
</dbReference>
<evidence type="ECO:0000256" key="4">
    <source>
        <dbReference type="ARBA" id="ARBA00022679"/>
    </source>
</evidence>
<comment type="pathway">
    <text evidence="2">Protein modification; protein ubiquitination.</text>
</comment>
<dbReference type="Proteomes" id="UP001516464">
    <property type="component" value="Unassembled WGS sequence"/>
</dbReference>
<dbReference type="SMART" id="SM00119">
    <property type="entry name" value="HECTc"/>
    <property type="match status" value="1"/>
</dbReference>
<evidence type="ECO:0000313" key="9">
    <source>
        <dbReference type="EMBL" id="KAF7684419.1"/>
    </source>
</evidence>
<dbReference type="PANTHER" id="PTHR11254:SF444">
    <property type="entry name" value="HECT DOMAIN CONTAINING UBIQUITIN LIGASE"/>
    <property type="match status" value="1"/>
</dbReference>
<evidence type="ECO:0000256" key="5">
    <source>
        <dbReference type="ARBA" id="ARBA00022786"/>
    </source>
</evidence>
<reference evidence="9 10" key="1">
    <citation type="submission" date="2019-01" db="EMBL/GenBank/DDBJ databases">
        <title>Genomes sequencing and comparative genomics of infectious freshwater microsporidia, Cucumispora dikerogammari and Thelohania contejeani.</title>
        <authorList>
            <person name="Cormier A."/>
            <person name="Giraud I."/>
            <person name="Wattier R."/>
            <person name="Teixeira M."/>
            <person name="Grandjean F."/>
            <person name="Rigaud T."/>
            <person name="Cordaux R."/>
        </authorList>
    </citation>
    <scope>NUCLEOTIDE SEQUENCE [LARGE SCALE GENOMIC DNA]</scope>
    <source>
        <strain evidence="9">T1</strain>
        <tissue evidence="9">Spores</tissue>
    </source>
</reference>
<comment type="catalytic activity">
    <reaction evidence="1">
        <text>S-ubiquitinyl-[E2 ubiquitin-conjugating enzyme]-L-cysteine + [acceptor protein]-L-lysine = [E2 ubiquitin-conjugating enzyme]-L-cysteine + N(6)-ubiquitinyl-[acceptor protein]-L-lysine.</text>
        <dbReference type="EC" id="2.3.2.26"/>
    </reaction>
</comment>
<comment type="caution">
    <text evidence="9">The sequence shown here is derived from an EMBL/GenBank/DDBJ whole genome shotgun (WGS) entry which is preliminary data.</text>
</comment>
<evidence type="ECO:0000256" key="7">
    <source>
        <dbReference type="SAM" id="Phobius"/>
    </source>
</evidence>
<keyword evidence="7" id="KW-0472">Membrane</keyword>
<feature type="domain" description="HECT" evidence="8">
    <location>
        <begin position="595"/>
        <end position="860"/>
    </location>
</feature>
<dbReference type="EC" id="2.3.2.26" evidence="3"/>
<dbReference type="EMBL" id="SBIQ01000014">
    <property type="protein sequence ID" value="KAF7684419.1"/>
    <property type="molecule type" value="Genomic_DNA"/>
</dbReference>
<evidence type="ECO:0000259" key="8">
    <source>
        <dbReference type="PROSITE" id="PS50237"/>
    </source>
</evidence>
<dbReference type="InterPro" id="IPR050409">
    <property type="entry name" value="E3_ubiq-protein_ligase"/>
</dbReference>
<gene>
    <name evidence="9" type="primary">smurf2_0</name>
    <name evidence="9" type="ORF">TCON_0385</name>
</gene>
<name>A0ABQ7I1U9_9MICR</name>
<dbReference type="InterPro" id="IPR000569">
    <property type="entry name" value="HECT_dom"/>
</dbReference>
<dbReference type="PANTHER" id="PTHR11254">
    <property type="entry name" value="HECT DOMAIN UBIQUITIN-PROTEIN LIGASE"/>
    <property type="match status" value="1"/>
</dbReference>
<organism evidence="9 10">
    <name type="scientific">Astathelohania contejeani</name>
    <dbReference type="NCBI Taxonomy" id="164912"/>
    <lineage>
        <taxon>Eukaryota</taxon>
        <taxon>Fungi</taxon>
        <taxon>Fungi incertae sedis</taxon>
        <taxon>Microsporidia</taxon>
        <taxon>Astathelohaniidae</taxon>
        <taxon>Astathelohania</taxon>
    </lineage>
</organism>
<dbReference type="Gene3D" id="3.30.2160.10">
    <property type="entry name" value="Hect, E3 ligase catalytic domain"/>
    <property type="match status" value="1"/>
</dbReference>
<keyword evidence="5 6" id="KW-0833">Ubl conjugation pathway</keyword>
<protein>
    <recommendedName>
        <fullName evidence="3">HECT-type E3 ubiquitin transferase</fullName>
        <ecNumber evidence="3">2.3.2.26</ecNumber>
    </recommendedName>
</protein>
<dbReference type="PROSITE" id="PS50237">
    <property type="entry name" value="HECT"/>
    <property type="match status" value="1"/>
</dbReference>
<proteinExistence type="predicted"/>
<evidence type="ECO:0000256" key="6">
    <source>
        <dbReference type="PROSITE-ProRule" id="PRU00104"/>
    </source>
</evidence>
<dbReference type="InterPro" id="IPR035983">
    <property type="entry name" value="Hect_E3_ubiquitin_ligase"/>
</dbReference>
<keyword evidence="7" id="KW-1133">Transmembrane helix</keyword>
<keyword evidence="4" id="KW-0808">Transferase</keyword>
<dbReference type="Gene3D" id="3.90.1750.10">
    <property type="entry name" value="Hect, E3 ligase catalytic domains"/>
    <property type="match status" value="1"/>
</dbReference>
<evidence type="ECO:0000256" key="1">
    <source>
        <dbReference type="ARBA" id="ARBA00000885"/>
    </source>
</evidence>
<keyword evidence="10" id="KW-1185">Reference proteome</keyword>
<evidence type="ECO:0000256" key="2">
    <source>
        <dbReference type="ARBA" id="ARBA00004906"/>
    </source>
</evidence>
<dbReference type="SUPFAM" id="SSF56204">
    <property type="entry name" value="Hect, E3 ligase catalytic domain"/>
    <property type="match status" value="1"/>
</dbReference>
<evidence type="ECO:0000313" key="10">
    <source>
        <dbReference type="Proteomes" id="UP001516464"/>
    </source>
</evidence>
<evidence type="ECO:0000256" key="3">
    <source>
        <dbReference type="ARBA" id="ARBA00012485"/>
    </source>
</evidence>
<keyword evidence="7" id="KW-0812">Transmembrane</keyword>
<sequence>MSFQKKSINKDEEKYTMRHYYITLLFFIAFQFIYTASSEDLCEIININNSLTDDFTILDENFKLKDIFEKIINNSFSDSNIFKIYVQEKKLSTIDLNWLCFYFDVIEMTIRNDENKININYWNKKLGSLFFSKDFVILKRLSDHLSFIHQYDNTQYYLKYSFPETYFLILNVYISQVAILDQKTNFSEKKEENMKDIEKRAVEILILNYIKSFNDIKYINIFKDISKNICDLICANTDAQQLRDDYSLDILLKNFNVDIAFKINTNADKIILVAMAIKRITYIVKYRYNAYPDTYLHIPLLHWIIQYINYCYKEIPLVEKIKDIKVIACLGTYTLFENINTIYYILEFFDKKPLLQNYILSTYEFYEKKFFNIILETVFFSPFITLDEKQKFLINVFVKYNENVKDLMIISMDDIIKFQLQKNGKFDYDTLNFLEFILMRISNSDRRAMEVITADRNEFNEMNYILIKLIGNVSKYENSYEDIRILFIAVLIEVKFNSDIHLAISKTIIERIFRLTILNYPEYYEFFNVYNTVKSDYQIKRNKLNLFKKNIILDESKKSVLLKNENQFKFSISEDIDTPLMNCDEVDANTYNPNEGNGCLKYKISLFSDVLKNDINNLFECLDNNLYIPCLFTDETFIKKAYGDFEFIGSIIGYAITTGNVISIKFPLCFYKLLLGKPISLVDVNESKNFDQLKALKEAIINNRKPENFDISLKYTTYNNEHYNSINISLNMPSNTILNMNAYEKCLYNITAIITENLKKSVLQIHKGMLNFVDSDSLRQLNEDELKYLICGEDKISVNNWKCHSIFNRIEKDSREEKWFWNLLKNFDQSKLKNILFAITGLKTLPFGGFSQLDTPFQIVKIKGEGILYSSIEHNTLYISSFTNDEMLLNSLEHFVSSRLNNSRYMTFFK</sequence>
<comment type="caution">
    <text evidence="6">Lacks conserved residue(s) required for the propagation of feature annotation.</text>
</comment>
<accession>A0ABQ7I1U9</accession>
<dbReference type="Gene3D" id="3.30.2410.10">
    <property type="entry name" value="Hect, E3 ligase catalytic domain"/>
    <property type="match status" value="1"/>
</dbReference>